<evidence type="ECO:0000313" key="1">
    <source>
        <dbReference type="EMBL" id="CCX32005.1"/>
    </source>
</evidence>
<proteinExistence type="predicted"/>
<protein>
    <submittedName>
        <fullName evidence="1">Uncharacterized protein</fullName>
    </submittedName>
</protein>
<reference evidence="1 2" key="1">
    <citation type="journal article" date="2013" name="PLoS Genet.">
        <title>The genome and development-dependent transcriptomes of Pyronema confluens: a window into fungal evolution.</title>
        <authorList>
            <person name="Traeger S."/>
            <person name="Altegoer F."/>
            <person name="Freitag M."/>
            <person name="Gabaldon T."/>
            <person name="Kempken F."/>
            <person name="Kumar A."/>
            <person name="Marcet-Houben M."/>
            <person name="Poggeler S."/>
            <person name="Stajich J.E."/>
            <person name="Nowrousian M."/>
        </authorList>
    </citation>
    <scope>NUCLEOTIDE SEQUENCE [LARGE SCALE GENOMIC DNA]</scope>
    <source>
        <strain evidence="2">CBS 100304</strain>
        <tissue evidence="1">Vegetative mycelium</tissue>
    </source>
</reference>
<dbReference type="EMBL" id="HF935718">
    <property type="protein sequence ID" value="CCX32005.1"/>
    <property type="molecule type" value="Genomic_DNA"/>
</dbReference>
<name>U4LRP4_PYROM</name>
<organism evidence="1 2">
    <name type="scientific">Pyronema omphalodes (strain CBS 100304)</name>
    <name type="common">Pyronema confluens</name>
    <dbReference type="NCBI Taxonomy" id="1076935"/>
    <lineage>
        <taxon>Eukaryota</taxon>
        <taxon>Fungi</taxon>
        <taxon>Dikarya</taxon>
        <taxon>Ascomycota</taxon>
        <taxon>Pezizomycotina</taxon>
        <taxon>Pezizomycetes</taxon>
        <taxon>Pezizales</taxon>
        <taxon>Pyronemataceae</taxon>
        <taxon>Pyronema</taxon>
    </lineage>
</organism>
<accession>U4LRP4</accession>
<evidence type="ECO:0000313" key="2">
    <source>
        <dbReference type="Proteomes" id="UP000018144"/>
    </source>
</evidence>
<sequence>MSCYELHALLRSLMGLLNL</sequence>
<dbReference type="AlphaFoldDB" id="U4LRP4"/>
<gene>
    <name evidence="1" type="ORF">PCON_12100</name>
</gene>
<dbReference type="Proteomes" id="UP000018144">
    <property type="component" value="Unassembled WGS sequence"/>
</dbReference>
<keyword evidence="2" id="KW-1185">Reference proteome</keyword>